<comment type="subcellular location">
    <subcellularLocation>
        <location evidence="1">Secreted</location>
    </subcellularLocation>
</comment>
<dbReference type="Proteomes" id="UP000198284">
    <property type="component" value="Unassembled WGS sequence"/>
</dbReference>
<dbReference type="GO" id="GO:0005576">
    <property type="term" value="C:extracellular region"/>
    <property type="evidence" value="ECO:0007669"/>
    <property type="project" value="UniProtKB-SubCell"/>
</dbReference>
<dbReference type="GO" id="GO:0005975">
    <property type="term" value="P:carbohydrate metabolic process"/>
    <property type="evidence" value="ECO:0007669"/>
    <property type="project" value="InterPro"/>
</dbReference>
<evidence type="ECO:0000256" key="1">
    <source>
        <dbReference type="ARBA" id="ARBA00004613"/>
    </source>
</evidence>
<gene>
    <name evidence="4" type="ORF">SAMN06265795_107105</name>
</gene>
<sequence>MNAVFTCSVDDGHPADLKTATLLDKHGLAATFYIPINNREGSPVMGAKQLRQLGKGFEIGSHTRDHRYLKNISARDAYDQVMDGKKALEDMLGHGVSGFCYPGGKFSRRDEKLVEACGFGYARTTANLCFSKGKAAYRMPTTVQFFPHEASAYLRGYVETGGWHARQDGLRIALQHQDWTDRLFAMFDHACEHGGVFHLWMHSEEIDELGLWKQLDGFFAYVSARLEDGASLTNLQLSQLG</sequence>
<dbReference type="InterPro" id="IPR011330">
    <property type="entry name" value="Glyco_hydro/deAcase_b/a-brl"/>
</dbReference>
<dbReference type="PROSITE" id="PS51677">
    <property type="entry name" value="NODB"/>
    <property type="match status" value="1"/>
</dbReference>
<reference evidence="4 5" key="1">
    <citation type="submission" date="2017-06" db="EMBL/GenBank/DDBJ databases">
        <authorList>
            <person name="Kim H.J."/>
            <person name="Triplett B.A."/>
        </authorList>
    </citation>
    <scope>NUCLEOTIDE SEQUENCE [LARGE SCALE GENOMIC DNA]</scope>
    <source>
        <strain evidence="4 5">U15</strain>
    </source>
</reference>
<dbReference type="InterPro" id="IPR002509">
    <property type="entry name" value="NODB_dom"/>
</dbReference>
<dbReference type="OrthoDB" id="9814639at2"/>
<keyword evidence="5" id="KW-1185">Reference proteome</keyword>
<name>A0A239HSU5_9BURK</name>
<dbReference type="PANTHER" id="PTHR34216:SF3">
    <property type="entry name" value="POLY-BETA-1,6-N-ACETYL-D-GLUCOSAMINE N-DEACETYLASE"/>
    <property type="match status" value="1"/>
</dbReference>
<dbReference type="CDD" id="cd10967">
    <property type="entry name" value="CE4_GLA_like_6s"/>
    <property type="match status" value="1"/>
</dbReference>
<protein>
    <submittedName>
        <fullName evidence="4">Polysaccharide deacetylase</fullName>
    </submittedName>
</protein>
<feature type="domain" description="NodB homology" evidence="3">
    <location>
        <begin position="2"/>
        <end position="241"/>
    </location>
</feature>
<dbReference type="EMBL" id="FZOT01000007">
    <property type="protein sequence ID" value="SNS83354.1"/>
    <property type="molecule type" value="Genomic_DNA"/>
</dbReference>
<evidence type="ECO:0000256" key="2">
    <source>
        <dbReference type="ARBA" id="ARBA00022729"/>
    </source>
</evidence>
<dbReference type="PANTHER" id="PTHR34216">
    <property type="match status" value="1"/>
</dbReference>
<dbReference type="InterPro" id="IPR051398">
    <property type="entry name" value="Polysacch_Deacetylase"/>
</dbReference>
<dbReference type="RefSeq" id="WP_089399696.1">
    <property type="nucleotide sequence ID" value="NZ_FZOT01000007.1"/>
</dbReference>
<dbReference type="AlphaFoldDB" id="A0A239HSU5"/>
<proteinExistence type="predicted"/>
<accession>A0A239HSU5</accession>
<keyword evidence="2" id="KW-0732">Signal</keyword>
<dbReference type="Gene3D" id="3.20.20.370">
    <property type="entry name" value="Glycoside hydrolase/deacetylase"/>
    <property type="match status" value="1"/>
</dbReference>
<dbReference type="Pfam" id="PF01522">
    <property type="entry name" value="Polysacc_deac_1"/>
    <property type="match status" value="1"/>
</dbReference>
<evidence type="ECO:0000313" key="5">
    <source>
        <dbReference type="Proteomes" id="UP000198284"/>
    </source>
</evidence>
<organism evidence="4 5">
    <name type="scientific">Noviherbaspirillum humi</name>
    <dbReference type="NCBI Taxonomy" id="1688639"/>
    <lineage>
        <taxon>Bacteria</taxon>
        <taxon>Pseudomonadati</taxon>
        <taxon>Pseudomonadota</taxon>
        <taxon>Betaproteobacteria</taxon>
        <taxon>Burkholderiales</taxon>
        <taxon>Oxalobacteraceae</taxon>
        <taxon>Noviherbaspirillum</taxon>
    </lineage>
</organism>
<evidence type="ECO:0000259" key="3">
    <source>
        <dbReference type="PROSITE" id="PS51677"/>
    </source>
</evidence>
<dbReference type="SUPFAM" id="SSF88713">
    <property type="entry name" value="Glycoside hydrolase/deacetylase"/>
    <property type="match status" value="1"/>
</dbReference>
<dbReference type="GO" id="GO:0016810">
    <property type="term" value="F:hydrolase activity, acting on carbon-nitrogen (but not peptide) bonds"/>
    <property type="evidence" value="ECO:0007669"/>
    <property type="project" value="InterPro"/>
</dbReference>
<evidence type="ECO:0000313" key="4">
    <source>
        <dbReference type="EMBL" id="SNS83354.1"/>
    </source>
</evidence>